<evidence type="ECO:0000313" key="5">
    <source>
        <dbReference type="Proteomes" id="UP000308768"/>
    </source>
</evidence>
<organism evidence="4 5">
    <name type="scientific">Cryomyces minteri</name>
    <dbReference type="NCBI Taxonomy" id="331657"/>
    <lineage>
        <taxon>Eukaryota</taxon>
        <taxon>Fungi</taxon>
        <taxon>Dikarya</taxon>
        <taxon>Ascomycota</taxon>
        <taxon>Pezizomycotina</taxon>
        <taxon>Dothideomycetes</taxon>
        <taxon>Dothideomycetes incertae sedis</taxon>
        <taxon>Cryomyces</taxon>
    </lineage>
</organism>
<dbReference type="PANTHER" id="PTHR43103:SF3">
    <property type="entry name" value="ADP-L-GLYCERO-D-MANNO-HEPTOSE-6-EPIMERASE"/>
    <property type="match status" value="1"/>
</dbReference>
<keyword evidence="2" id="KW-0119">Carbohydrate metabolism</keyword>
<dbReference type="InterPro" id="IPR001509">
    <property type="entry name" value="Epimerase_deHydtase"/>
</dbReference>
<evidence type="ECO:0000256" key="2">
    <source>
        <dbReference type="ARBA" id="ARBA00023277"/>
    </source>
</evidence>
<evidence type="ECO:0000259" key="3">
    <source>
        <dbReference type="Pfam" id="PF01370"/>
    </source>
</evidence>
<reference evidence="4 5" key="1">
    <citation type="submission" date="2017-03" db="EMBL/GenBank/DDBJ databases">
        <title>Genomes of endolithic fungi from Antarctica.</title>
        <authorList>
            <person name="Coleine C."/>
            <person name="Masonjones S."/>
            <person name="Stajich J.E."/>
        </authorList>
    </citation>
    <scope>NUCLEOTIDE SEQUENCE [LARGE SCALE GENOMIC DNA]</scope>
    <source>
        <strain evidence="4 5">CCFEE 5187</strain>
    </source>
</reference>
<comment type="caution">
    <text evidence="4">The sequence shown here is derived from an EMBL/GenBank/DDBJ whole genome shotgun (WGS) entry which is preliminary data.</text>
</comment>
<dbReference type="Gene3D" id="3.40.50.720">
    <property type="entry name" value="NAD(P)-binding Rossmann-like Domain"/>
    <property type="match status" value="1"/>
</dbReference>
<dbReference type="Gene3D" id="3.90.25.10">
    <property type="entry name" value="UDP-galactose 4-epimerase, domain 1"/>
    <property type="match status" value="1"/>
</dbReference>
<accession>A0A4V5NGS3</accession>
<sequence length="313" mass="34550">MRILITGAAGFVGQLLAERLLNEGHRLLLTDVIEPPIPSAAKNRENAKTVKADLYEEAAKVADEDLEAAFIFHGIMSAGSEANFELGYRVNVQSTFRILDELRKACPGVRVIYASSCAIYGRPFREWPSEVTVPTPESSYGCQKIICENLINDYNRRGLINAFSLRFPTISVRPGKPTQAASSFMSGIIREPLQGKDSELPVEDDFQAWLCSPRTLVTNLVHTLTLPADALPPHIRQVNLPGITASVADMLKALEEVGGKDSLKHIKRTKDPSIEEMLNSWGVRYDVSKALSLGYKADESFKQAVEDFADTLK</sequence>
<dbReference type="STRING" id="331657.A0A4V5NGS3"/>
<evidence type="ECO:0000256" key="1">
    <source>
        <dbReference type="ARBA" id="ARBA00022857"/>
    </source>
</evidence>
<proteinExistence type="predicted"/>
<evidence type="ECO:0000313" key="4">
    <source>
        <dbReference type="EMBL" id="TKA76079.1"/>
    </source>
</evidence>
<protein>
    <recommendedName>
        <fullName evidence="3">NAD-dependent epimerase/dehydratase domain-containing protein</fullName>
    </recommendedName>
</protein>
<keyword evidence="1" id="KW-0521">NADP</keyword>
<feature type="domain" description="NAD-dependent epimerase/dehydratase" evidence="3">
    <location>
        <begin position="3"/>
        <end position="199"/>
    </location>
</feature>
<dbReference type="EMBL" id="NAJN01000256">
    <property type="protein sequence ID" value="TKA76079.1"/>
    <property type="molecule type" value="Genomic_DNA"/>
</dbReference>
<dbReference type="InterPro" id="IPR036291">
    <property type="entry name" value="NAD(P)-bd_dom_sf"/>
</dbReference>
<dbReference type="Proteomes" id="UP000308768">
    <property type="component" value="Unassembled WGS sequence"/>
</dbReference>
<gene>
    <name evidence="4" type="ORF">B0A49_03008</name>
</gene>
<dbReference type="AlphaFoldDB" id="A0A4V5NGS3"/>
<keyword evidence="5" id="KW-1185">Reference proteome</keyword>
<dbReference type="PANTHER" id="PTHR43103">
    <property type="entry name" value="NUCLEOSIDE-DIPHOSPHATE-SUGAR EPIMERASE"/>
    <property type="match status" value="1"/>
</dbReference>
<dbReference type="SUPFAM" id="SSF51735">
    <property type="entry name" value="NAD(P)-binding Rossmann-fold domains"/>
    <property type="match status" value="1"/>
</dbReference>
<name>A0A4V5NGS3_9PEZI</name>
<dbReference type="OrthoDB" id="16464at2759"/>
<dbReference type="Pfam" id="PF01370">
    <property type="entry name" value="Epimerase"/>
    <property type="match status" value="1"/>
</dbReference>